<name>A0A4R0RRW8_9APHY</name>
<comment type="caution">
    <text evidence="5">The sequence shown here is derived from an EMBL/GenBank/DDBJ whole genome shotgun (WGS) entry which is preliminary data.</text>
</comment>
<evidence type="ECO:0000256" key="1">
    <source>
        <dbReference type="ARBA" id="ARBA00010465"/>
    </source>
</evidence>
<evidence type="ECO:0000256" key="3">
    <source>
        <dbReference type="SAM" id="MobiDB-lite"/>
    </source>
</evidence>
<proteinExistence type="inferred from homology"/>
<feature type="region of interest" description="Disordered" evidence="3">
    <location>
        <begin position="1"/>
        <end position="57"/>
    </location>
</feature>
<feature type="region of interest" description="Disordered" evidence="3">
    <location>
        <begin position="91"/>
        <end position="180"/>
    </location>
</feature>
<dbReference type="PANTHER" id="PTHR48407:SF1">
    <property type="entry name" value="CRANIOFACIAL DEVELOPMENT PROTEIN 1"/>
    <property type="match status" value="1"/>
</dbReference>
<dbReference type="OrthoDB" id="445677at2759"/>
<dbReference type="AlphaFoldDB" id="A0A4R0RRW8"/>
<sequence>MERRPHDDASDSEDDPDYLPANDGAAESSDEERDVKRQRTSSPKPTDEELEEKKKAREALWEQFKESVSAPAGSAAVAAPMMVKIEKRYRYAGEEVREVKEVPEDSEEAKKWPRWQDSATPSEAGPSSSPPIPNAPRTPGPSSSAIPPGPSEGATPTPARSAKRPGPRKPKIILTPLPTTQKAAKKLTTLDKSAIDWRSHLDTTIEPVKDELEANRRGGGYLEKVEFLERVADRRDDVLDASKSTKRRR</sequence>
<dbReference type="EMBL" id="RWJN01000193">
    <property type="protein sequence ID" value="TCD65204.1"/>
    <property type="molecule type" value="Genomic_DNA"/>
</dbReference>
<accession>A0A4R0RRW8</accession>
<dbReference type="Proteomes" id="UP000292702">
    <property type="component" value="Unassembled WGS sequence"/>
</dbReference>
<keyword evidence="6" id="KW-1185">Reference proteome</keyword>
<feature type="compositionally biased region" description="Polar residues" evidence="3">
    <location>
        <begin position="117"/>
        <end position="127"/>
    </location>
</feature>
<evidence type="ECO:0000256" key="2">
    <source>
        <dbReference type="ARBA" id="ARBA00019138"/>
    </source>
</evidence>
<dbReference type="Pfam" id="PF07572">
    <property type="entry name" value="BCNT"/>
    <property type="match status" value="1"/>
</dbReference>
<comment type="similarity">
    <text evidence="1">Belongs to the SWC5 family.</text>
</comment>
<feature type="compositionally biased region" description="Basic residues" evidence="3">
    <location>
        <begin position="161"/>
        <end position="171"/>
    </location>
</feature>
<evidence type="ECO:0000313" key="6">
    <source>
        <dbReference type="Proteomes" id="UP000292702"/>
    </source>
</evidence>
<protein>
    <recommendedName>
        <fullName evidence="2">SWR1-complex protein 5</fullName>
    </recommendedName>
</protein>
<dbReference type="PANTHER" id="PTHR48407">
    <property type="entry name" value="CRANIOFACIAL DEVELOPMENT PROTEIN 1"/>
    <property type="match status" value="1"/>
</dbReference>
<feature type="compositionally biased region" description="Pro residues" evidence="3">
    <location>
        <begin position="128"/>
        <end position="139"/>
    </location>
</feature>
<dbReference type="PROSITE" id="PS51279">
    <property type="entry name" value="BCNT_C"/>
    <property type="match status" value="1"/>
</dbReference>
<feature type="compositionally biased region" description="Basic and acidic residues" evidence="3">
    <location>
        <begin position="91"/>
        <end position="111"/>
    </location>
</feature>
<organism evidence="5 6">
    <name type="scientific">Steccherinum ochraceum</name>
    <dbReference type="NCBI Taxonomy" id="92696"/>
    <lineage>
        <taxon>Eukaryota</taxon>
        <taxon>Fungi</taxon>
        <taxon>Dikarya</taxon>
        <taxon>Basidiomycota</taxon>
        <taxon>Agaricomycotina</taxon>
        <taxon>Agaricomycetes</taxon>
        <taxon>Polyporales</taxon>
        <taxon>Steccherinaceae</taxon>
        <taxon>Steccherinum</taxon>
    </lineage>
</organism>
<reference evidence="5 6" key="1">
    <citation type="submission" date="2018-11" db="EMBL/GenBank/DDBJ databases">
        <title>Genome assembly of Steccherinum ochraceum LE-BIN_3174, the white-rot fungus of the Steccherinaceae family (The Residual Polyporoid clade, Polyporales, Basidiomycota).</title>
        <authorList>
            <person name="Fedorova T.V."/>
            <person name="Glazunova O.A."/>
            <person name="Landesman E.O."/>
            <person name="Moiseenko K.V."/>
            <person name="Psurtseva N.V."/>
            <person name="Savinova O.S."/>
            <person name="Shakhova N.V."/>
            <person name="Tyazhelova T.V."/>
            <person name="Vasina D.V."/>
        </authorList>
    </citation>
    <scope>NUCLEOTIDE SEQUENCE [LARGE SCALE GENOMIC DNA]</scope>
    <source>
        <strain evidence="5 6">LE-BIN_3174</strain>
    </source>
</reference>
<dbReference type="InterPro" id="IPR027124">
    <property type="entry name" value="Swc5/CFDP1/2"/>
</dbReference>
<dbReference type="InterPro" id="IPR011421">
    <property type="entry name" value="BCNT-C"/>
</dbReference>
<evidence type="ECO:0000259" key="4">
    <source>
        <dbReference type="PROSITE" id="PS51279"/>
    </source>
</evidence>
<evidence type="ECO:0000313" key="5">
    <source>
        <dbReference type="EMBL" id="TCD65204.1"/>
    </source>
</evidence>
<dbReference type="STRING" id="92696.A0A4R0RRW8"/>
<feature type="compositionally biased region" description="Basic and acidic residues" evidence="3">
    <location>
        <begin position="45"/>
        <end position="57"/>
    </location>
</feature>
<feature type="domain" description="BCNT-C" evidence="4">
    <location>
        <begin position="167"/>
        <end position="249"/>
    </location>
</feature>
<dbReference type="GO" id="GO:0000812">
    <property type="term" value="C:Swr1 complex"/>
    <property type="evidence" value="ECO:0007669"/>
    <property type="project" value="TreeGrafter"/>
</dbReference>
<gene>
    <name evidence="5" type="ORF">EIP91_002990</name>
</gene>